<dbReference type="PANTHER" id="PTHR23120:SF42">
    <property type="entry name" value="MAESTRO HEAT-LIKE REPEAT FAMILY MEMBER 3"/>
    <property type="match status" value="1"/>
</dbReference>
<feature type="domain" description="Maestro/Maestro-like HEAT-repeats" evidence="1">
    <location>
        <begin position="16"/>
        <end position="123"/>
    </location>
</feature>
<dbReference type="Proteomes" id="UP001333110">
    <property type="component" value="Unassembled WGS sequence"/>
</dbReference>
<dbReference type="InterPro" id="IPR055406">
    <property type="entry name" value="HEAT_Maestro"/>
</dbReference>
<keyword evidence="3" id="KW-1185">Reference proteome</keyword>
<protein>
    <recommendedName>
        <fullName evidence="1">Maestro/Maestro-like HEAT-repeats domain-containing protein</fullName>
    </recommendedName>
</protein>
<dbReference type="SUPFAM" id="SSF48371">
    <property type="entry name" value="ARM repeat"/>
    <property type="match status" value="1"/>
</dbReference>
<dbReference type="InterPro" id="IPR016024">
    <property type="entry name" value="ARM-type_fold"/>
</dbReference>
<organism evidence="2 3">
    <name type="scientific">Mycteria americana</name>
    <name type="common">Wood stork</name>
    <dbReference type="NCBI Taxonomy" id="33587"/>
    <lineage>
        <taxon>Eukaryota</taxon>
        <taxon>Metazoa</taxon>
        <taxon>Chordata</taxon>
        <taxon>Craniata</taxon>
        <taxon>Vertebrata</taxon>
        <taxon>Euteleostomi</taxon>
        <taxon>Archelosauria</taxon>
        <taxon>Archosauria</taxon>
        <taxon>Dinosauria</taxon>
        <taxon>Saurischia</taxon>
        <taxon>Theropoda</taxon>
        <taxon>Coelurosauria</taxon>
        <taxon>Aves</taxon>
        <taxon>Neognathae</taxon>
        <taxon>Neoaves</taxon>
        <taxon>Aequornithes</taxon>
        <taxon>Ciconiiformes</taxon>
        <taxon>Ciconiidae</taxon>
        <taxon>Mycteria</taxon>
    </lineage>
</organism>
<name>A0AAN7MXS7_MYCAM</name>
<sequence>MASQNEIVCFAQAVTLQGLLPAVLQRLQDDDGDVAAAALAVLGNVLCLEDRPRAVSIALQLVETLPPLFENESSCVQARSILLWRDAMEVAVSTHKEQMRKDMQRSLLPLFFHLHDKDDSVAQVRPSECASTGAQPPESLRRAQSPSLPAAIELAAAEKGGRDISCTCPA</sequence>
<dbReference type="Pfam" id="PF23227">
    <property type="entry name" value="HEAT_MROH2B_C"/>
    <property type="match status" value="1"/>
</dbReference>
<comment type="caution">
    <text evidence="2">The sequence shown here is derived from an EMBL/GenBank/DDBJ whole genome shotgun (WGS) entry which is preliminary data.</text>
</comment>
<dbReference type="PANTHER" id="PTHR23120">
    <property type="entry name" value="MAESTRO-RELATED HEAT DOMAIN-CONTAINING"/>
    <property type="match status" value="1"/>
</dbReference>
<evidence type="ECO:0000313" key="3">
    <source>
        <dbReference type="Proteomes" id="UP001333110"/>
    </source>
</evidence>
<proteinExistence type="predicted"/>
<dbReference type="EMBL" id="JAUNZN010000009">
    <property type="protein sequence ID" value="KAK4815757.1"/>
    <property type="molecule type" value="Genomic_DNA"/>
</dbReference>
<dbReference type="AlphaFoldDB" id="A0AAN7MXS7"/>
<reference evidence="2 3" key="1">
    <citation type="journal article" date="2023" name="J. Hered.">
        <title>Chromosome-level genome of the wood stork (Mycteria americana) provides insight into avian chromosome evolution.</title>
        <authorList>
            <person name="Flamio R. Jr."/>
            <person name="Ramstad K.M."/>
        </authorList>
    </citation>
    <scope>NUCLEOTIDE SEQUENCE [LARGE SCALE GENOMIC DNA]</scope>
    <source>
        <strain evidence="2">JAX WOST 10</strain>
    </source>
</reference>
<evidence type="ECO:0000259" key="1">
    <source>
        <dbReference type="Pfam" id="PF23227"/>
    </source>
</evidence>
<dbReference type="InterPro" id="IPR011989">
    <property type="entry name" value="ARM-like"/>
</dbReference>
<dbReference type="Gene3D" id="1.25.10.10">
    <property type="entry name" value="Leucine-rich Repeat Variant"/>
    <property type="match status" value="1"/>
</dbReference>
<dbReference type="InterPro" id="IPR045206">
    <property type="entry name" value="Maestro_heat-like_prot"/>
</dbReference>
<gene>
    <name evidence="2" type="ORF">QYF61_007175</name>
</gene>
<evidence type="ECO:0000313" key="2">
    <source>
        <dbReference type="EMBL" id="KAK4815757.1"/>
    </source>
</evidence>
<dbReference type="GO" id="GO:0005737">
    <property type="term" value="C:cytoplasm"/>
    <property type="evidence" value="ECO:0007669"/>
    <property type="project" value="TreeGrafter"/>
</dbReference>
<accession>A0AAN7MXS7</accession>